<dbReference type="GO" id="GO:0004519">
    <property type="term" value="F:endonuclease activity"/>
    <property type="evidence" value="ECO:0007669"/>
    <property type="project" value="UniProtKB-KW"/>
</dbReference>
<keyword evidence="2" id="KW-0255">Endonuclease</keyword>
<comment type="caution">
    <text evidence="2">The sequence shown here is derived from an EMBL/GenBank/DDBJ whole genome shotgun (WGS) entry which is preliminary data.</text>
</comment>
<sequence length="302" mass="34638">MLLYNIRFGWWNVALSPSAPQAKTKASTETYPIILNHIRTLMLDDSCDFLALCEVSAQDVQYISDNLDLGDGVTLLDLTHTVGRTRFDIAVIYKNTKLKVRHKATLSKPFTGNTVKAAQMVEVENIDDSKQIYLYLCHWASRLNGDGHDKRVAAASMVYDSAIEYMEAGKDVIVMGDFNDNPYDESLYRCLRANRCHDAVKKYPNEFFYNPFWRSVVSEYKYSHAGTQNTYRSGSHKFKQFLGTIWHTYDQIVVSGSFLNNGYWHLNEFRTQILTPASLLADFEDSKHFIDHLPIVCEVTRV</sequence>
<dbReference type="Pfam" id="PF19580">
    <property type="entry name" value="Exo_endo_phos_3"/>
    <property type="match status" value="1"/>
</dbReference>
<dbReference type="Proteomes" id="UP001140973">
    <property type="component" value="Unassembled WGS sequence"/>
</dbReference>
<dbReference type="EMBL" id="JAKNAP010000113">
    <property type="protein sequence ID" value="MDE1358983.1"/>
    <property type="molecule type" value="Genomic_DNA"/>
</dbReference>
<keyword evidence="2" id="KW-0378">Hydrolase</keyword>
<dbReference type="InterPro" id="IPR005135">
    <property type="entry name" value="Endo/exonuclease/phosphatase"/>
</dbReference>
<dbReference type="RefSeq" id="WP_176312695.1">
    <property type="nucleotide sequence ID" value="NZ_JAKNAP010000113.1"/>
</dbReference>
<name>A0A9X4J1T1_9VIBR</name>
<feature type="domain" description="Endonuclease/exonuclease/phosphatase" evidence="1">
    <location>
        <begin position="20"/>
        <end position="208"/>
    </location>
</feature>
<accession>A0A9X4J1T1</accession>
<protein>
    <submittedName>
        <fullName evidence="2">Endonuclease/exonuclease/phosphatase family protein</fullName>
    </submittedName>
</protein>
<reference evidence="2" key="1">
    <citation type="submission" date="2022-02" db="EMBL/GenBank/DDBJ databases">
        <title>Emergence and expansion in Europe of a Vibrio aestuarianus clonal complex pathogenic for oysters.</title>
        <authorList>
            <person name="Mesnil A."/>
            <person name="Travers M.-A."/>
        </authorList>
    </citation>
    <scope>NUCLEOTIDE SEQUENCE</scope>
    <source>
        <strain evidence="2">151-ITT-15-cp-1</strain>
    </source>
</reference>
<dbReference type="InterPro" id="IPR036691">
    <property type="entry name" value="Endo/exonu/phosph_ase_sf"/>
</dbReference>
<dbReference type="Gene3D" id="3.60.10.10">
    <property type="entry name" value="Endonuclease/exonuclease/phosphatase"/>
    <property type="match status" value="1"/>
</dbReference>
<evidence type="ECO:0000259" key="1">
    <source>
        <dbReference type="Pfam" id="PF19580"/>
    </source>
</evidence>
<organism evidence="2 3">
    <name type="scientific">Vibrio aestuarianus</name>
    <dbReference type="NCBI Taxonomy" id="28171"/>
    <lineage>
        <taxon>Bacteria</taxon>
        <taxon>Pseudomonadati</taxon>
        <taxon>Pseudomonadota</taxon>
        <taxon>Gammaproteobacteria</taxon>
        <taxon>Vibrionales</taxon>
        <taxon>Vibrionaceae</taxon>
        <taxon>Vibrio</taxon>
    </lineage>
</organism>
<gene>
    <name evidence="2" type="ORF">L9W73_17005</name>
</gene>
<evidence type="ECO:0000313" key="2">
    <source>
        <dbReference type="EMBL" id="MDE1358983.1"/>
    </source>
</evidence>
<dbReference type="SUPFAM" id="SSF56219">
    <property type="entry name" value="DNase I-like"/>
    <property type="match status" value="1"/>
</dbReference>
<dbReference type="AlphaFoldDB" id="A0A9X4J1T1"/>
<keyword evidence="2" id="KW-0540">Nuclease</keyword>
<evidence type="ECO:0000313" key="3">
    <source>
        <dbReference type="Proteomes" id="UP001140973"/>
    </source>
</evidence>
<proteinExistence type="predicted"/>